<comment type="caution">
    <text evidence="4">The sequence shown here is derived from an EMBL/GenBank/DDBJ whole genome shotgun (WGS) entry which is preliminary data.</text>
</comment>
<feature type="domain" description="Nucleoside transporter/FeoB GTPase Gate" evidence="3">
    <location>
        <begin position="128"/>
        <end position="255"/>
    </location>
</feature>
<dbReference type="EMBL" id="DWYY01000066">
    <property type="protein sequence ID" value="HJA92735.1"/>
    <property type="molecule type" value="Genomic_DNA"/>
</dbReference>
<evidence type="ECO:0000313" key="5">
    <source>
        <dbReference type="Proteomes" id="UP000886858"/>
    </source>
</evidence>
<sequence>MCMGLGCNAVGVTGSRIIEEKRERLPAILTNSFVPCNGRLPALLALSAFLYSGDQTGKDASLVGACILLLFILLGVLMTFAVSLLLSRTLLKGESSPFLLELPPFRKPQILKVLLKSVWERTVRVLGRAVCTAAPAGLVLWLLAHLHTPDGSALLSCLTAFLDPFARWFGMDGTILAGFLLGFPANEIVLPVIAMAYSAQNAAGAGNLPGSEFLLSAQFLTQNGWTRTTVLCTALFFLMHWPCATTLLTIRKETDSLRWTFAAFLIPTFCGLTVCFLVNLISAAVF</sequence>
<keyword evidence="1" id="KW-1133">Transmembrane helix</keyword>
<evidence type="ECO:0000259" key="3">
    <source>
        <dbReference type="Pfam" id="PF07670"/>
    </source>
</evidence>
<dbReference type="Pfam" id="PF07664">
    <property type="entry name" value="FeoB_C"/>
    <property type="match status" value="1"/>
</dbReference>
<dbReference type="InterPro" id="IPR011642">
    <property type="entry name" value="Gate_dom"/>
</dbReference>
<accession>A0A9D2I4G7</accession>
<feature type="transmembrane region" description="Helical" evidence="1">
    <location>
        <begin position="228"/>
        <end position="250"/>
    </location>
</feature>
<reference evidence="4" key="2">
    <citation type="submission" date="2021-04" db="EMBL/GenBank/DDBJ databases">
        <authorList>
            <person name="Gilroy R."/>
        </authorList>
    </citation>
    <scope>NUCLEOTIDE SEQUENCE</scope>
    <source>
        <strain evidence="4">CHK179-7159</strain>
    </source>
</reference>
<dbReference type="InterPro" id="IPR050860">
    <property type="entry name" value="FeoB_GTPase"/>
</dbReference>
<feature type="transmembrane region" description="Helical" evidence="1">
    <location>
        <begin position="164"/>
        <end position="181"/>
    </location>
</feature>
<evidence type="ECO:0000313" key="4">
    <source>
        <dbReference type="EMBL" id="HJA92735.1"/>
    </source>
</evidence>
<feature type="transmembrane region" description="Helical" evidence="1">
    <location>
        <begin position="262"/>
        <end position="285"/>
    </location>
</feature>
<dbReference type="GO" id="GO:0015093">
    <property type="term" value="F:ferrous iron transmembrane transporter activity"/>
    <property type="evidence" value="ECO:0007669"/>
    <property type="project" value="InterPro"/>
</dbReference>
<feature type="transmembrane region" description="Helical" evidence="1">
    <location>
        <begin position="62"/>
        <end position="86"/>
    </location>
</feature>
<organism evidence="4 5">
    <name type="scientific">Candidatus Eisenbergiella merdipullorum</name>
    <dbReference type="NCBI Taxonomy" id="2838553"/>
    <lineage>
        <taxon>Bacteria</taxon>
        <taxon>Bacillati</taxon>
        <taxon>Bacillota</taxon>
        <taxon>Clostridia</taxon>
        <taxon>Lachnospirales</taxon>
        <taxon>Lachnospiraceae</taxon>
        <taxon>Eisenbergiella</taxon>
    </lineage>
</organism>
<proteinExistence type="predicted"/>
<keyword evidence="1" id="KW-0472">Membrane</keyword>
<dbReference type="InterPro" id="IPR011640">
    <property type="entry name" value="Fe2_transport_prot_B_C"/>
</dbReference>
<evidence type="ECO:0000259" key="2">
    <source>
        <dbReference type="Pfam" id="PF07664"/>
    </source>
</evidence>
<feature type="transmembrane region" description="Helical" evidence="1">
    <location>
        <begin position="125"/>
        <end position="144"/>
    </location>
</feature>
<dbReference type="AlphaFoldDB" id="A0A9D2I4G7"/>
<evidence type="ECO:0000256" key="1">
    <source>
        <dbReference type="SAM" id="Phobius"/>
    </source>
</evidence>
<dbReference type="Proteomes" id="UP000886858">
    <property type="component" value="Unassembled WGS sequence"/>
</dbReference>
<keyword evidence="1" id="KW-0812">Transmembrane</keyword>
<name>A0A9D2I4G7_9FIRM</name>
<dbReference type="Pfam" id="PF07670">
    <property type="entry name" value="Gate"/>
    <property type="match status" value="1"/>
</dbReference>
<gene>
    <name evidence="4" type="ORF">H9717_06410</name>
</gene>
<dbReference type="PANTHER" id="PTHR43185:SF2">
    <property type="entry name" value="FERROUS IRON TRANSPORT PROTEIN B"/>
    <property type="match status" value="1"/>
</dbReference>
<protein>
    <submittedName>
        <fullName evidence="4">Ferrous iron transporter B</fullName>
    </submittedName>
</protein>
<dbReference type="PANTHER" id="PTHR43185">
    <property type="entry name" value="FERROUS IRON TRANSPORT PROTEIN B"/>
    <property type="match status" value="1"/>
</dbReference>
<reference evidence="4" key="1">
    <citation type="journal article" date="2021" name="PeerJ">
        <title>Extensive microbial diversity within the chicken gut microbiome revealed by metagenomics and culture.</title>
        <authorList>
            <person name="Gilroy R."/>
            <person name="Ravi A."/>
            <person name="Getino M."/>
            <person name="Pursley I."/>
            <person name="Horton D.L."/>
            <person name="Alikhan N.F."/>
            <person name="Baker D."/>
            <person name="Gharbi K."/>
            <person name="Hall N."/>
            <person name="Watson M."/>
            <person name="Adriaenssens E.M."/>
            <person name="Foster-Nyarko E."/>
            <person name="Jarju S."/>
            <person name="Secka A."/>
            <person name="Antonio M."/>
            <person name="Oren A."/>
            <person name="Chaudhuri R.R."/>
            <person name="La Ragione R."/>
            <person name="Hildebrand F."/>
            <person name="Pallen M.J."/>
        </authorList>
    </citation>
    <scope>NUCLEOTIDE SEQUENCE</scope>
    <source>
        <strain evidence="4">CHK179-7159</strain>
    </source>
</reference>
<dbReference type="GO" id="GO:0005886">
    <property type="term" value="C:plasma membrane"/>
    <property type="evidence" value="ECO:0007669"/>
    <property type="project" value="TreeGrafter"/>
</dbReference>
<feature type="domain" description="Ferrous iron transport protein B C-terminal" evidence="2">
    <location>
        <begin position="69"/>
        <end position="121"/>
    </location>
</feature>